<dbReference type="AlphaFoldDB" id="A0A249KTQ3"/>
<dbReference type="OrthoDB" id="5193693at2"/>
<name>A0A249KTQ3_9ACTN</name>
<accession>A0A249KTQ3</accession>
<dbReference type="RefSeq" id="WP_095686012.1">
    <property type="nucleotide sequence ID" value="NZ_CP016776.1"/>
</dbReference>
<feature type="transmembrane region" description="Helical" evidence="1">
    <location>
        <begin position="20"/>
        <end position="37"/>
    </location>
</feature>
<evidence type="ECO:0000256" key="1">
    <source>
        <dbReference type="SAM" id="Phobius"/>
    </source>
</evidence>
<protein>
    <submittedName>
        <fullName evidence="2">Uncharacterized protein</fullName>
    </submittedName>
</protein>
<feature type="transmembrane region" description="Helical" evidence="1">
    <location>
        <begin position="99"/>
        <end position="123"/>
    </location>
</feature>
<organism evidence="2 3">
    <name type="scientific">Candidatus Planktophila vernalis</name>
    <dbReference type="NCBI Taxonomy" id="1884907"/>
    <lineage>
        <taxon>Bacteria</taxon>
        <taxon>Bacillati</taxon>
        <taxon>Actinomycetota</taxon>
        <taxon>Actinomycetes</taxon>
        <taxon>Candidatus Nanopelagicales</taxon>
        <taxon>Candidatus Nanopelagicaceae</taxon>
        <taxon>Candidatus Planktophila</taxon>
    </lineage>
</organism>
<keyword evidence="1" id="KW-0472">Membrane</keyword>
<proteinExistence type="predicted"/>
<sequence>MDEKNLLDLWNTKRSQIIRAQMAPNLMLIGIFVLAAFGKFDGASDGAKYLTIGVAATTGILSMITQYATIREAEALMVDLNRLEKSSELAKKVGGSRGLLSLSAIAIVGLGIAVFSLVVWAVLG</sequence>
<dbReference type="EMBL" id="CP016776">
    <property type="protein sequence ID" value="ASY20147.1"/>
    <property type="molecule type" value="Genomic_DNA"/>
</dbReference>
<dbReference type="KEGG" id="pvn:A7sIIA15_04635"/>
<dbReference type="Proteomes" id="UP000217186">
    <property type="component" value="Chromosome"/>
</dbReference>
<evidence type="ECO:0000313" key="2">
    <source>
        <dbReference type="EMBL" id="ASY20147.1"/>
    </source>
</evidence>
<reference evidence="2 3" key="1">
    <citation type="submission" date="2016-07" db="EMBL/GenBank/DDBJ databases">
        <title>High microdiversification within the ubiquitous acI lineage of Actinobacteria.</title>
        <authorList>
            <person name="Neuenschwander S.M."/>
            <person name="Salcher M."/>
            <person name="Ghai R."/>
            <person name="Pernthaler J."/>
        </authorList>
    </citation>
    <scope>NUCLEOTIDE SEQUENCE [LARGE SCALE GENOMIC DNA]</scope>
    <source>
        <strain evidence="2">MMS-IIA-15</strain>
    </source>
</reference>
<keyword evidence="3" id="KW-1185">Reference proteome</keyword>
<evidence type="ECO:0000313" key="3">
    <source>
        <dbReference type="Proteomes" id="UP000217186"/>
    </source>
</evidence>
<keyword evidence="1" id="KW-0812">Transmembrane</keyword>
<keyword evidence="1" id="KW-1133">Transmembrane helix</keyword>
<feature type="transmembrane region" description="Helical" evidence="1">
    <location>
        <begin position="49"/>
        <end position="70"/>
    </location>
</feature>
<gene>
    <name evidence="2" type="ORF">A7sIIA15_04635</name>
</gene>